<evidence type="ECO:0000313" key="3">
    <source>
        <dbReference type="Proteomes" id="UP001589703"/>
    </source>
</evidence>
<dbReference type="EMBL" id="JBHMAR010000035">
    <property type="protein sequence ID" value="MFB9737853.1"/>
    <property type="molecule type" value="Genomic_DNA"/>
</dbReference>
<dbReference type="InterPro" id="IPR046179">
    <property type="entry name" value="DUF6188"/>
</dbReference>
<feature type="region of interest" description="Disordered" evidence="1">
    <location>
        <begin position="1"/>
        <end position="21"/>
    </location>
</feature>
<keyword evidence="3" id="KW-1185">Reference proteome</keyword>
<dbReference type="RefSeq" id="WP_385859645.1">
    <property type="nucleotide sequence ID" value="NZ_JBHMAR010000035.1"/>
</dbReference>
<accession>A0ABV5VJ55</accession>
<dbReference type="Pfam" id="PF19686">
    <property type="entry name" value="DUF6188"/>
    <property type="match status" value="1"/>
</dbReference>
<organism evidence="2 3">
    <name type="scientific">Streptomyces thermocoprophilus</name>
    <dbReference type="NCBI Taxonomy" id="78356"/>
    <lineage>
        <taxon>Bacteria</taxon>
        <taxon>Bacillati</taxon>
        <taxon>Actinomycetota</taxon>
        <taxon>Actinomycetes</taxon>
        <taxon>Kitasatosporales</taxon>
        <taxon>Streptomycetaceae</taxon>
        <taxon>Streptomyces</taxon>
    </lineage>
</organism>
<dbReference type="Proteomes" id="UP001589703">
    <property type="component" value="Unassembled WGS sequence"/>
</dbReference>
<name>A0ABV5VJ55_9ACTN</name>
<gene>
    <name evidence="2" type="ORF">ACFFRO_22455</name>
</gene>
<evidence type="ECO:0000256" key="1">
    <source>
        <dbReference type="SAM" id="MobiDB-lite"/>
    </source>
</evidence>
<evidence type="ECO:0000313" key="2">
    <source>
        <dbReference type="EMBL" id="MFB9737853.1"/>
    </source>
</evidence>
<sequence>MHLTLLDTAEADEGQGPRIDAELTVEAPFRLRDGSGVWHDLAPEEGSRLAPVLDLWLCTVTAVTLEEAGTTLVMDFDDGSRLRVGPDTDWGEDGWSMWGLGTSPDIRRRPD</sequence>
<reference evidence="2 3" key="1">
    <citation type="submission" date="2024-09" db="EMBL/GenBank/DDBJ databases">
        <authorList>
            <person name="Sun Q."/>
            <person name="Mori K."/>
        </authorList>
    </citation>
    <scope>NUCLEOTIDE SEQUENCE [LARGE SCALE GENOMIC DNA]</scope>
    <source>
        <strain evidence="2 3">JCM 10918</strain>
    </source>
</reference>
<protein>
    <submittedName>
        <fullName evidence="2">DUF6188 family protein</fullName>
    </submittedName>
</protein>
<comment type="caution">
    <text evidence="2">The sequence shown here is derived from an EMBL/GenBank/DDBJ whole genome shotgun (WGS) entry which is preliminary data.</text>
</comment>
<proteinExistence type="predicted"/>